<dbReference type="GeneID" id="57011663"/>
<protein>
    <submittedName>
        <fullName evidence="2">Glutamine cyclotransferase</fullName>
    </submittedName>
</protein>
<dbReference type="EMBL" id="SOEF01000002">
    <property type="protein sequence ID" value="TDX47917.1"/>
    <property type="molecule type" value="Genomic_DNA"/>
</dbReference>
<dbReference type="GO" id="GO:0016603">
    <property type="term" value="F:glutaminyl-peptide cyclotransferase activity"/>
    <property type="evidence" value="ECO:0007669"/>
    <property type="project" value="InterPro"/>
</dbReference>
<dbReference type="EMBL" id="QICM01000008">
    <property type="protein sequence ID" value="PXV67322.1"/>
    <property type="molecule type" value="Genomic_DNA"/>
</dbReference>
<evidence type="ECO:0000313" key="7">
    <source>
        <dbReference type="Proteomes" id="UP000295472"/>
    </source>
</evidence>
<reference evidence="2 8" key="1">
    <citation type="submission" date="2016-10" db="EMBL/GenBank/DDBJ databases">
        <authorList>
            <person name="Varghese N."/>
            <person name="Submissions S."/>
        </authorList>
    </citation>
    <scope>NUCLEOTIDE SEQUENCE [LARGE SCALE GENOMIC DNA]</scope>
    <source>
        <strain evidence="2 8">WG10</strain>
    </source>
</reference>
<dbReference type="Proteomes" id="UP000295472">
    <property type="component" value="Unassembled WGS sequence"/>
</dbReference>
<sequence>MKSKIKYLVFLLLLFLLTSKIYAFNFEEITNLEYDVLAEYQHDPEAFTQGLEIHNNYLFEGTGLYGKSSLRKVEIQSGKVLKKINLNKKYFGEGITILNNKIYQLSWKEQTAFVYDLNFNLLNKFKYQGEGWGLTNDGQQLIMSNGSEYIYFRDPDTFQINKKIKVEINDQNLKNINELEYLNGFIYANIWQKDYIIKVDAENGMVKAYLDLNNILDEKYKNKVNVLNGIAYDSQNKSFLITGKFWPKIYRIKLKSKAGKKDS</sequence>
<dbReference type="Proteomes" id="UP000198945">
    <property type="component" value="Unassembled WGS sequence"/>
</dbReference>
<dbReference type="PANTHER" id="PTHR31270:SF1">
    <property type="entry name" value="GLUTAMINYL-PEPTIDE CYCLOTRANSFERASE"/>
    <property type="match status" value="1"/>
</dbReference>
<accession>A0A1G6LV25</accession>
<evidence type="ECO:0000313" key="3">
    <source>
        <dbReference type="EMBL" id="SDI17845.1"/>
    </source>
</evidence>
<dbReference type="RefSeq" id="WP_089716185.1">
    <property type="nucleotide sequence ID" value="NZ_FMYT01000007.1"/>
</dbReference>
<evidence type="ECO:0000313" key="2">
    <source>
        <dbReference type="EMBL" id="SDC47071.1"/>
    </source>
</evidence>
<dbReference type="Pfam" id="PF05096">
    <property type="entry name" value="Glu_cyclase_2"/>
    <property type="match status" value="1"/>
</dbReference>
<dbReference type="PANTHER" id="PTHR31270">
    <property type="entry name" value="GLUTAMINYL-PEPTIDE CYCLOTRANSFERASE"/>
    <property type="match status" value="1"/>
</dbReference>
<dbReference type="EMBL" id="FMYT01000007">
    <property type="protein sequence ID" value="SDC47071.1"/>
    <property type="molecule type" value="Genomic_DNA"/>
</dbReference>
<reference evidence="4 7" key="3">
    <citation type="submission" date="2019-03" db="EMBL/GenBank/DDBJ databases">
        <title>Subsurface microbial communities from deep shales in Ohio and West Virginia, USA.</title>
        <authorList>
            <person name="Wrighton K."/>
        </authorList>
    </citation>
    <scope>NUCLEOTIDE SEQUENCE [LARGE SCALE GENOMIC DNA]</scope>
    <source>
        <strain evidence="4 7">DSMZ 11287</strain>
        <strain evidence="1 6">MSL28</strain>
    </source>
</reference>
<evidence type="ECO:0000313" key="5">
    <source>
        <dbReference type="Proteomes" id="UP000198945"/>
    </source>
</evidence>
<proteinExistence type="predicted"/>
<reference evidence="3 5" key="2">
    <citation type="submission" date="2016-10" db="EMBL/GenBank/DDBJ databases">
        <authorList>
            <person name="de Groot N.N."/>
        </authorList>
    </citation>
    <scope>NUCLEOTIDE SEQUENCE [LARGE SCALE GENOMIC DNA]</scope>
    <source>
        <strain evidence="3 5">WG7</strain>
    </source>
</reference>
<evidence type="ECO:0000313" key="6">
    <source>
        <dbReference type="Proteomes" id="UP000247389"/>
    </source>
</evidence>
<keyword evidence="2" id="KW-0808">Transferase</keyword>
<organism evidence="2 8">
    <name type="scientific">Halanaerobium congolense</name>
    <dbReference type="NCBI Taxonomy" id="54121"/>
    <lineage>
        <taxon>Bacteria</taxon>
        <taxon>Bacillati</taxon>
        <taxon>Bacillota</taxon>
        <taxon>Clostridia</taxon>
        <taxon>Halanaerobiales</taxon>
        <taxon>Halanaerobiaceae</taxon>
        <taxon>Halanaerobium</taxon>
    </lineage>
</organism>
<dbReference type="EMBL" id="FNEH01000002">
    <property type="protein sequence ID" value="SDI17845.1"/>
    <property type="molecule type" value="Genomic_DNA"/>
</dbReference>
<name>A0A1G6LV25_9FIRM</name>
<evidence type="ECO:0000313" key="1">
    <source>
        <dbReference type="EMBL" id="PXV67322.1"/>
    </source>
</evidence>
<dbReference type="Proteomes" id="UP000247389">
    <property type="component" value="Unassembled WGS sequence"/>
</dbReference>
<dbReference type="SUPFAM" id="SSF50969">
    <property type="entry name" value="YVTN repeat-like/Quinoprotein amine dehydrogenase"/>
    <property type="match status" value="1"/>
</dbReference>
<dbReference type="InterPro" id="IPR011044">
    <property type="entry name" value="Quino_amine_DH_bsu"/>
</dbReference>
<gene>
    <name evidence="4" type="ORF">C7954_10276</name>
    <name evidence="1" type="ORF">C8C78_10867</name>
    <name evidence="2" type="ORF">SAMN04488597_10710</name>
    <name evidence="3" type="ORF">SAMN04515654_102177</name>
</gene>
<dbReference type="InterPro" id="IPR007788">
    <property type="entry name" value="QCT"/>
</dbReference>
<evidence type="ECO:0000313" key="8">
    <source>
        <dbReference type="Proteomes" id="UP000324896"/>
    </source>
</evidence>
<dbReference type="AlphaFoldDB" id="A0A1G6LV25"/>
<evidence type="ECO:0000313" key="4">
    <source>
        <dbReference type="EMBL" id="TDX47917.1"/>
    </source>
</evidence>
<dbReference type="Proteomes" id="UP000324896">
    <property type="component" value="Unassembled WGS sequence"/>
</dbReference>